<proteinExistence type="predicted"/>
<dbReference type="AlphaFoldDB" id="A0A932FYJ4"/>
<gene>
    <name evidence="2" type="ORF">HYY20_06550</name>
</gene>
<name>A0A932FYJ4_UNCTE</name>
<dbReference type="Pfam" id="PF00753">
    <property type="entry name" value="Lactamase_B"/>
    <property type="match status" value="1"/>
</dbReference>
<feature type="domain" description="Metallo-beta-lactamase" evidence="1">
    <location>
        <begin position="15"/>
        <end position="171"/>
    </location>
</feature>
<reference evidence="2" key="1">
    <citation type="submission" date="2020-07" db="EMBL/GenBank/DDBJ databases">
        <title>Huge and variable diversity of episymbiotic CPR bacteria and DPANN archaea in groundwater ecosystems.</title>
        <authorList>
            <person name="He C.Y."/>
            <person name="Keren R."/>
            <person name="Whittaker M."/>
            <person name="Farag I.F."/>
            <person name="Doudna J."/>
            <person name="Cate J.H.D."/>
            <person name="Banfield J.F."/>
        </authorList>
    </citation>
    <scope>NUCLEOTIDE SEQUENCE</scope>
    <source>
        <strain evidence="2">NC_groundwater_672_Ag_B-0.1um_62_36</strain>
    </source>
</reference>
<dbReference type="PANTHER" id="PTHR46233">
    <property type="entry name" value="HYDROXYACYLGLUTATHIONE HYDROLASE GLOC"/>
    <property type="match status" value="1"/>
</dbReference>
<evidence type="ECO:0000313" key="3">
    <source>
        <dbReference type="Proteomes" id="UP000769766"/>
    </source>
</evidence>
<accession>A0A932FYJ4</accession>
<dbReference type="SMART" id="SM00849">
    <property type="entry name" value="Lactamase_B"/>
    <property type="match status" value="1"/>
</dbReference>
<dbReference type="Gene3D" id="3.60.15.10">
    <property type="entry name" value="Ribonuclease Z/Hydroxyacylglutathione hydrolase-like"/>
    <property type="match status" value="1"/>
</dbReference>
<dbReference type="SUPFAM" id="SSF56281">
    <property type="entry name" value="Metallo-hydrolase/oxidoreductase"/>
    <property type="match status" value="1"/>
</dbReference>
<dbReference type="InterPro" id="IPR051453">
    <property type="entry name" value="MBL_Glyoxalase_II"/>
</dbReference>
<evidence type="ECO:0000313" key="2">
    <source>
        <dbReference type="EMBL" id="MBI2876524.1"/>
    </source>
</evidence>
<dbReference type="InterPro" id="IPR001279">
    <property type="entry name" value="Metallo-B-lactamas"/>
</dbReference>
<protein>
    <submittedName>
        <fullName evidence="2">MBL fold metallo-hydrolase</fullName>
    </submittedName>
</protein>
<comment type="caution">
    <text evidence="2">The sequence shown here is derived from an EMBL/GenBank/DDBJ whole genome shotgun (WGS) entry which is preliminary data.</text>
</comment>
<evidence type="ECO:0000259" key="1">
    <source>
        <dbReference type="SMART" id="SM00849"/>
    </source>
</evidence>
<dbReference type="Proteomes" id="UP000769766">
    <property type="component" value="Unassembled WGS sequence"/>
</dbReference>
<dbReference type="PANTHER" id="PTHR46233:SF1">
    <property type="entry name" value="CONSERVED PROTEIN"/>
    <property type="match status" value="1"/>
</dbReference>
<dbReference type="InterPro" id="IPR036866">
    <property type="entry name" value="RibonucZ/Hydroxyglut_hydro"/>
</dbReference>
<dbReference type="EMBL" id="JACPRF010000199">
    <property type="protein sequence ID" value="MBI2876524.1"/>
    <property type="molecule type" value="Genomic_DNA"/>
</dbReference>
<organism evidence="2 3">
    <name type="scientific">Tectimicrobiota bacterium</name>
    <dbReference type="NCBI Taxonomy" id="2528274"/>
    <lineage>
        <taxon>Bacteria</taxon>
        <taxon>Pseudomonadati</taxon>
        <taxon>Nitrospinota/Tectimicrobiota group</taxon>
        <taxon>Candidatus Tectimicrobiota</taxon>
    </lineage>
</organism>
<sequence length="205" mass="22190">MREVALSRLPLGPYQTNCYLLSCPATQEGIIVDPSAEPDQILRAAQGLKIRCLFITHTHFDHLQALSEVQKALGVPVLAHSLAAQKISVNQALQDGDALSFGEMKGTVFHTPGHTPDSLCLLLGKTLIAGDTIFPGGPGKTASPEAFQQILHSLEARIWNLPDETMIYPGHGGETTVGQSRAEYQAFRSRPHPTPVYGDVLWLSS</sequence>
<dbReference type="CDD" id="cd06262">
    <property type="entry name" value="metallo-hydrolase-like_MBL-fold"/>
    <property type="match status" value="1"/>
</dbReference>